<dbReference type="PRINTS" id="PR00990">
    <property type="entry name" value="RIBOKINASE"/>
</dbReference>
<organism evidence="6 9">
    <name type="scientific">Arthrobacter bambusae</name>
    <dbReference type="NCBI Taxonomy" id="1338426"/>
    <lineage>
        <taxon>Bacteria</taxon>
        <taxon>Bacillati</taxon>
        <taxon>Actinomycetota</taxon>
        <taxon>Actinomycetes</taxon>
        <taxon>Micrococcales</taxon>
        <taxon>Micrococcaceae</taxon>
        <taxon>Arthrobacter</taxon>
    </lineage>
</organism>
<evidence type="ECO:0000313" key="8">
    <source>
        <dbReference type="Proteomes" id="UP001230951"/>
    </source>
</evidence>
<proteinExistence type="inferred from homology"/>
<dbReference type="AlphaFoldDB" id="A0AAW8DG03"/>
<protein>
    <submittedName>
        <fullName evidence="6">2-dehydro-3-deoxygluconokinase</fullName>
        <ecNumber evidence="6">2.7.1.45</ecNumber>
    </submittedName>
</protein>
<name>A0AAW8DG03_9MICC</name>
<keyword evidence="3 4" id="KW-0418">Kinase</keyword>
<dbReference type="InterPro" id="IPR052700">
    <property type="entry name" value="Carb_kinase_PfkB-like"/>
</dbReference>
<dbReference type="Proteomes" id="UP001230951">
    <property type="component" value="Unassembled WGS sequence"/>
</dbReference>
<evidence type="ECO:0000313" key="7">
    <source>
        <dbReference type="EMBL" id="MDQ0179227.1"/>
    </source>
</evidence>
<evidence type="ECO:0000313" key="9">
    <source>
        <dbReference type="Proteomes" id="UP001242995"/>
    </source>
</evidence>
<evidence type="ECO:0000256" key="1">
    <source>
        <dbReference type="ARBA" id="ARBA00010688"/>
    </source>
</evidence>
<evidence type="ECO:0000259" key="5">
    <source>
        <dbReference type="Pfam" id="PF00294"/>
    </source>
</evidence>
<dbReference type="PANTHER" id="PTHR43320:SF2">
    <property type="entry name" value="2-DEHYDRO-3-DEOXYGLUCONOKINASE_2-DEHYDRO-3-DEOXYGALACTONOKINASE"/>
    <property type="match status" value="1"/>
</dbReference>
<feature type="domain" description="Carbohydrate kinase PfkB" evidence="5">
    <location>
        <begin position="5"/>
        <end position="300"/>
    </location>
</feature>
<keyword evidence="8" id="KW-1185">Reference proteome</keyword>
<reference evidence="6 8" key="1">
    <citation type="submission" date="2023-07" db="EMBL/GenBank/DDBJ databases">
        <title>Sorghum-associated microbial communities from plants grown in Nebraska, USA.</title>
        <authorList>
            <person name="Schachtman D."/>
        </authorList>
    </citation>
    <scope>NUCLEOTIDE SEQUENCE</scope>
    <source>
        <strain evidence="6">DS1006</strain>
        <strain evidence="7 8">DS1016</strain>
    </source>
</reference>
<evidence type="ECO:0000256" key="2">
    <source>
        <dbReference type="ARBA" id="ARBA00022679"/>
    </source>
</evidence>
<dbReference type="CDD" id="cd01166">
    <property type="entry name" value="KdgK"/>
    <property type="match status" value="1"/>
</dbReference>
<gene>
    <name evidence="6" type="ORF">J2S90_001065</name>
    <name evidence="7" type="ORF">J2S93_000634</name>
</gene>
<keyword evidence="2 4" id="KW-0808">Transferase</keyword>
<evidence type="ECO:0000256" key="4">
    <source>
        <dbReference type="RuleBase" id="RU003704"/>
    </source>
</evidence>
<sequence>MSQGTYVVTLGETMALMASDKAGPLAHASTMSLGIGGSESNVAIGLQRLGVQAVWCSRIGADSLGQLVEREIRAEGVVVHVTVDDDAPTGLMVKERRTPTAQKVAYYRSGSAGSRIAPDDVDERLIAGAALLHVSGITPALSPQAASTLHYAVAAAKAAGVPVSFDLNYRSKLWDAEAAGSAYREIIPHADIVFAGIEEAELAVGTVRDAEEAARRIAAMGPGQVIIKLGADGALAFIDGQLFRQEAMEIDVLDTVGAGDAFVAGYLAEFVEGLGAGERLQTAVRTGAFVCLVPGDWEGLPRRDELRLLGNPEPVSR</sequence>
<dbReference type="InterPro" id="IPR011611">
    <property type="entry name" value="PfkB_dom"/>
</dbReference>
<dbReference type="Proteomes" id="UP001242995">
    <property type="component" value="Unassembled WGS sequence"/>
</dbReference>
<dbReference type="SUPFAM" id="SSF53613">
    <property type="entry name" value="Ribokinase-like"/>
    <property type="match status" value="1"/>
</dbReference>
<dbReference type="InterPro" id="IPR002173">
    <property type="entry name" value="Carboh/pur_kinase_PfkB_CS"/>
</dbReference>
<dbReference type="InterPro" id="IPR002139">
    <property type="entry name" value="Ribo/fructo_kinase"/>
</dbReference>
<dbReference type="InterPro" id="IPR029056">
    <property type="entry name" value="Ribokinase-like"/>
</dbReference>
<dbReference type="EMBL" id="JAUSRG010000002">
    <property type="protein sequence ID" value="MDP9904119.1"/>
    <property type="molecule type" value="Genomic_DNA"/>
</dbReference>
<dbReference type="Gene3D" id="3.40.1190.20">
    <property type="match status" value="1"/>
</dbReference>
<dbReference type="GO" id="GO:0008673">
    <property type="term" value="F:2-dehydro-3-deoxygluconokinase activity"/>
    <property type="evidence" value="ECO:0007669"/>
    <property type="project" value="UniProtKB-EC"/>
</dbReference>
<evidence type="ECO:0000256" key="3">
    <source>
        <dbReference type="ARBA" id="ARBA00022777"/>
    </source>
</evidence>
<dbReference type="Pfam" id="PF00294">
    <property type="entry name" value="PfkB"/>
    <property type="match status" value="1"/>
</dbReference>
<dbReference type="EC" id="2.7.1.45" evidence="6"/>
<dbReference type="PANTHER" id="PTHR43320">
    <property type="entry name" value="SUGAR KINASE"/>
    <property type="match status" value="1"/>
</dbReference>
<dbReference type="EMBL" id="JAUSTF010000001">
    <property type="protein sequence ID" value="MDQ0179227.1"/>
    <property type="molecule type" value="Genomic_DNA"/>
</dbReference>
<dbReference type="RefSeq" id="WP_306959716.1">
    <property type="nucleotide sequence ID" value="NZ_JAUSRG010000002.1"/>
</dbReference>
<comment type="caution">
    <text evidence="6">The sequence shown here is derived from an EMBL/GenBank/DDBJ whole genome shotgun (WGS) entry which is preliminary data.</text>
</comment>
<evidence type="ECO:0000313" key="6">
    <source>
        <dbReference type="EMBL" id="MDP9904119.1"/>
    </source>
</evidence>
<accession>A0AAW8DG03</accession>
<comment type="similarity">
    <text evidence="1 4">Belongs to the carbohydrate kinase PfkB family.</text>
</comment>
<dbReference type="PROSITE" id="PS00584">
    <property type="entry name" value="PFKB_KINASES_2"/>
    <property type="match status" value="1"/>
</dbReference>